<dbReference type="FunFam" id="3.40.630.30:FF:000064">
    <property type="entry name" value="GNAT family acetyltransferase"/>
    <property type="match status" value="1"/>
</dbReference>
<evidence type="ECO:0000313" key="5">
    <source>
        <dbReference type="EMBL" id="OQA56998.1"/>
    </source>
</evidence>
<gene>
    <name evidence="5" type="ORF">BWY41_01383</name>
</gene>
<dbReference type="SUPFAM" id="SSF55729">
    <property type="entry name" value="Acyl-CoA N-acyltransferases (Nat)"/>
    <property type="match status" value="1"/>
</dbReference>
<protein>
    <submittedName>
        <fullName evidence="5">Acetyltransferase (GNAT) family protein</fullName>
    </submittedName>
</protein>
<reference evidence="5" key="1">
    <citation type="submission" date="2017-02" db="EMBL/GenBank/DDBJ databases">
        <title>Delving into the versatile metabolic prowess of the omnipresent phylum Bacteroidetes.</title>
        <authorList>
            <person name="Nobu M.K."/>
            <person name="Mei R."/>
            <person name="Narihiro T."/>
            <person name="Kuroda K."/>
            <person name="Liu W.-T."/>
        </authorList>
    </citation>
    <scope>NUCLEOTIDE SEQUENCE</scope>
    <source>
        <strain evidence="5">ADurb.Bin276</strain>
    </source>
</reference>
<comment type="similarity">
    <text evidence="1">Belongs to the acetyltransferase family.</text>
</comment>
<keyword evidence="2 5" id="KW-0808">Transferase</keyword>
<feature type="domain" description="N-acetyltransferase" evidence="4">
    <location>
        <begin position="10"/>
        <end position="166"/>
    </location>
</feature>
<dbReference type="CDD" id="cd04301">
    <property type="entry name" value="NAT_SF"/>
    <property type="match status" value="1"/>
</dbReference>
<dbReference type="Pfam" id="PF00583">
    <property type="entry name" value="Acetyltransf_1"/>
    <property type="match status" value="1"/>
</dbReference>
<dbReference type="Proteomes" id="UP000485569">
    <property type="component" value="Unassembled WGS sequence"/>
</dbReference>
<dbReference type="Gene3D" id="3.40.630.30">
    <property type="match status" value="1"/>
</dbReference>
<organism evidence="5">
    <name type="scientific">Candidatus Atribacter allofermentans</name>
    <dbReference type="NCBI Taxonomy" id="1852833"/>
    <lineage>
        <taxon>Bacteria</taxon>
        <taxon>Pseudomonadati</taxon>
        <taxon>Atribacterota</taxon>
        <taxon>Atribacteria</taxon>
        <taxon>Atribacterales</taxon>
        <taxon>Atribacteraceae</taxon>
        <taxon>Atribacter</taxon>
    </lineage>
</organism>
<evidence type="ECO:0000256" key="1">
    <source>
        <dbReference type="ARBA" id="ARBA00008694"/>
    </source>
</evidence>
<dbReference type="EMBL" id="MWBQ01000100">
    <property type="protein sequence ID" value="OQA56998.1"/>
    <property type="molecule type" value="Genomic_DNA"/>
</dbReference>
<dbReference type="GO" id="GO:0008080">
    <property type="term" value="F:N-acetyltransferase activity"/>
    <property type="evidence" value="ECO:0007669"/>
    <property type="project" value="UniProtKB-ARBA"/>
</dbReference>
<dbReference type="PANTHER" id="PTHR10545">
    <property type="entry name" value="DIAMINE N-ACETYLTRANSFERASE"/>
    <property type="match status" value="1"/>
</dbReference>
<dbReference type="AlphaFoldDB" id="A0A1V5SR82"/>
<evidence type="ECO:0000256" key="2">
    <source>
        <dbReference type="ARBA" id="ARBA00022679"/>
    </source>
</evidence>
<dbReference type="InterPro" id="IPR000182">
    <property type="entry name" value="GNAT_dom"/>
</dbReference>
<dbReference type="PROSITE" id="PS51186">
    <property type="entry name" value="GNAT"/>
    <property type="match status" value="1"/>
</dbReference>
<name>A0A1V5SR82_9BACT</name>
<proteinExistence type="inferred from homology"/>
<accession>A0A1V5SR82</accession>
<dbReference type="PANTHER" id="PTHR10545:SF29">
    <property type="entry name" value="GH14572P-RELATED"/>
    <property type="match status" value="1"/>
</dbReference>
<keyword evidence="3" id="KW-0012">Acyltransferase</keyword>
<evidence type="ECO:0000259" key="4">
    <source>
        <dbReference type="PROSITE" id="PS51186"/>
    </source>
</evidence>
<sequence length="166" mass="19404">MVEKEISGRFSIRFATPNDIPIILQLIKELAKYENLLHMVVADEKLLDEWLFQKKVVEVIIGEMNNTVVGFSLFFYNFSTFLGKPGIYIEDVYVKKEYRHQGYGKGFFRFIAQLARERGCGRMEWSVLDWNEPAIRFYQSLGASPLNEWMVYRLTSEGIQNLAESK</sequence>
<evidence type="ECO:0000256" key="3">
    <source>
        <dbReference type="ARBA" id="ARBA00023315"/>
    </source>
</evidence>
<dbReference type="InterPro" id="IPR016181">
    <property type="entry name" value="Acyl_CoA_acyltransferase"/>
</dbReference>
<dbReference type="InterPro" id="IPR051016">
    <property type="entry name" value="Diverse_Substrate_AcTransf"/>
</dbReference>
<comment type="caution">
    <text evidence="5">The sequence shown here is derived from an EMBL/GenBank/DDBJ whole genome shotgun (WGS) entry which is preliminary data.</text>
</comment>